<keyword evidence="1" id="KW-0472">Membrane</keyword>
<keyword evidence="1" id="KW-0812">Transmembrane</keyword>
<comment type="caution">
    <text evidence="2">The sequence shown here is derived from an EMBL/GenBank/DDBJ whole genome shotgun (WGS) entry which is preliminary data.</text>
</comment>
<gene>
    <name evidence="2" type="ORF">LY90DRAFT_667851</name>
</gene>
<evidence type="ECO:0000256" key="1">
    <source>
        <dbReference type="SAM" id="Phobius"/>
    </source>
</evidence>
<sequence length="228" mass="25252">MVTIGKAIKKRINIGAVTIKTKISHKNVQNTNTNNAGNQYSTSNTTPIIIADDNNKINDPSIGNDSKNTAVINNNNNNIPLDSTQIENTTNSYNDTFNIGSSSGNISTVDNNGDIDASPFNSITKISIISFTIFIIGIIACVYLKRRSSSRSYDFNENKQNNKTMNPSLNIVSTNGNTVTNPEGNGTCYTDQIKMDKKHQLLNNYQRYSSFLKLHKNSNRIIPISYKF</sequence>
<name>A0A1Y2E544_9FUNG</name>
<keyword evidence="1" id="KW-1133">Transmembrane helix</keyword>
<dbReference type="EMBL" id="MCOG01000050">
    <property type="protein sequence ID" value="ORY66678.1"/>
    <property type="molecule type" value="Genomic_DNA"/>
</dbReference>
<organism evidence="2 3">
    <name type="scientific">Neocallimastix californiae</name>
    <dbReference type="NCBI Taxonomy" id="1754190"/>
    <lineage>
        <taxon>Eukaryota</taxon>
        <taxon>Fungi</taxon>
        <taxon>Fungi incertae sedis</taxon>
        <taxon>Chytridiomycota</taxon>
        <taxon>Chytridiomycota incertae sedis</taxon>
        <taxon>Neocallimastigomycetes</taxon>
        <taxon>Neocallimastigales</taxon>
        <taxon>Neocallimastigaceae</taxon>
        <taxon>Neocallimastix</taxon>
    </lineage>
</organism>
<reference evidence="2 3" key="1">
    <citation type="submission" date="2016-08" db="EMBL/GenBank/DDBJ databases">
        <title>A Parts List for Fungal Cellulosomes Revealed by Comparative Genomics.</title>
        <authorList>
            <consortium name="DOE Joint Genome Institute"/>
            <person name="Haitjema C.H."/>
            <person name="Gilmore S.P."/>
            <person name="Henske J.K."/>
            <person name="Solomon K.V."/>
            <person name="De Groot R."/>
            <person name="Kuo A."/>
            <person name="Mondo S.J."/>
            <person name="Salamov A.A."/>
            <person name="Labutti K."/>
            <person name="Zhao Z."/>
            <person name="Chiniquy J."/>
            <person name="Barry K."/>
            <person name="Brewer H.M."/>
            <person name="Purvine S.O."/>
            <person name="Wright A.T."/>
            <person name="Boxma B."/>
            <person name="Van Alen T."/>
            <person name="Hackstein J.H."/>
            <person name="Baker S.E."/>
            <person name="Grigoriev I.V."/>
            <person name="O'Malley M.A."/>
        </authorList>
    </citation>
    <scope>NUCLEOTIDE SEQUENCE [LARGE SCALE GENOMIC DNA]</scope>
    <source>
        <strain evidence="2 3">G1</strain>
    </source>
</reference>
<feature type="transmembrane region" description="Helical" evidence="1">
    <location>
        <begin position="126"/>
        <end position="144"/>
    </location>
</feature>
<protein>
    <submittedName>
        <fullName evidence="2">Uncharacterized protein</fullName>
    </submittedName>
</protein>
<dbReference type="Proteomes" id="UP000193920">
    <property type="component" value="Unassembled WGS sequence"/>
</dbReference>
<proteinExistence type="predicted"/>
<evidence type="ECO:0000313" key="2">
    <source>
        <dbReference type="EMBL" id="ORY66678.1"/>
    </source>
</evidence>
<dbReference type="AlphaFoldDB" id="A0A1Y2E544"/>
<evidence type="ECO:0000313" key="3">
    <source>
        <dbReference type="Proteomes" id="UP000193920"/>
    </source>
</evidence>
<accession>A0A1Y2E544</accession>
<keyword evidence="3" id="KW-1185">Reference proteome</keyword>